<keyword evidence="2" id="KW-1185">Reference proteome</keyword>
<reference evidence="1 2" key="1">
    <citation type="submission" date="2017-06" db="EMBL/GenBank/DDBJ databases">
        <title>Genome sequence of Bacillus sonorensis strain SRCM101395.</title>
        <authorList>
            <person name="Cho S.H."/>
        </authorList>
    </citation>
    <scope>NUCLEOTIDE SEQUENCE [LARGE SCALE GENOMIC DNA]</scope>
    <source>
        <strain evidence="1 2">SRCM101395</strain>
    </source>
</reference>
<protein>
    <submittedName>
        <fullName evidence="1">Ribonuclease H</fullName>
        <ecNumber evidence="1">3.1.26.4</ecNumber>
    </submittedName>
</protein>
<gene>
    <name evidence="1" type="ORF">S101395_02836</name>
</gene>
<organism evidence="1 2">
    <name type="scientific">Bacillus sonorensis</name>
    <dbReference type="NCBI Taxonomy" id="119858"/>
    <lineage>
        <taxon>Bacteria</taxon>
        <taxon>Bacillati</taxon>
        <taxon>Bacillota</taxon>
        <taxon>Bacilli</taxon>
        <taxon>Bacillales</taxon>
        <taxon>Bacillaceae</taxon>
        <taxon>Bacillus</taxon>
    </lineage>
</organism>
<proteinExistence type="predicted"/>
<dbReference type="EMBL" id="CP021920">
    <property type="protein sequence ID" value="ASB89343.1"/>
    <property type="molecule type" value="Genomic_DNA"/>
</dbReference>
<dbReference type="GO" id="GO:0004523">
    <property type="term" value="F:RNA-DNA hybrid ribonuclease activity"/>
    <property type="evidence" value="ECO:0007669"/>
    <property type="project" value="UniProtKB-EC"/>
</dbReference>
<name>A0ABM6LJ16_9BACI</name>
<evidence type="ECO:0000313" key="1">
    <source>
        <dbReference type="EMBL" id="ASB89343.1"/>
    </source>
</evidence>
<sequence>MSMMEIDIFVRVLQKAPAESGKAVVIHRYKEIAKETYFTCLERTQNRSIILASKIAIESLSYSCKVNLYTQNNFGFSYMFERKHKKWVNRDVGDQLLEAIEKGGHTLNLIDCSATEEGKKYQQALAQRLRNI</sequence>
<dbReference type="EC" id="3.1.26.4" evidence="1"/>
<keyword evidence="1" id="KW-0378">Hydrolase</keyword>
<accession>A0ABM6LJ16</accession>
<evidence type="ECO:0000313" key="2">
    <source>
        <dbReference type="Proteomes" id="UP000196877"/>
    </source>
</evidence>
<dbReference type="Proteomes" id="UP000196877">
    <property type="component" value="Chromosome"/>
</dbReference>